<feature type="compositionally biased region" description="Polar residues" evidence="1">
    <location>
        <begin position="212"/>
        <end position="222"/>
    </location>
</feature>
<comment type="caution">
    <text evidence="2">The sequence shown here is derived from an EMBL/GenBank/DDBJ whole genome shotgun (WGS) entry which is preliminary data.</text>
</comment>
<evidence type="ECO:0000313" key="3">
    <source>
        <dbReference type="Proteomes" id="UP001416858"/>
    </source>
</evidence>
<dbReference type="Proteomes" id="UP001416858">
    <property type="component" value="Unassembled WGS sequence"/>
</dbReference>
<protein>
    <submittedName>
        <fullName evidence="2">Uncharacterized protein</fullName>
    </submittedName>
</protein>
<proteinExistence type="predicted"/>
<reference evidence="2 3" key="1">
    <citation type="submission" date="2024-02" db="EMBL/GenBank/DDBJ databases">
        <title>Rhodopirellula caenicola NBRC 110016.</title>
        <authorList>
            <person name="Ichikawa N."/>
            <person name="Katano-Makiyama Y."/>
            <person name="Hidaka K."/>
        </authorList>
    </citation>
    <scope>NUCLEOTIDE SEQUENCE [LARGE SCALE GENOMIC DNA]</scope>
    <source>
        <strain evidence="2 3">NBRC 110016</strain>
    </source>
</reference>
<evidence type="ECO:0000313" key="2">
    <source>
        <dbReference type="EMBL" id="GAA5510070.1"/>
    </source>
</evidence>
<name>A0ABP9VZS8_9BACT</name>
<accession>A0ABP9VZS8</accession>
<dbReference type="EMBL" id="BAABRO010000018">
    <property type="protein sequence ID" value="GAA5510070.1"/>
    <property type="molecule type" value="Genomic_DNA"/>
</dbReference>
<gene>
    <name evidence="2" type="ORF">Rcae01_05576</name>
</gene>
<organism evidence="2 3">
    <name type="scientific">Novipirellula caenicola</name>
    <dbReference type="NCBI Taxonomy" id="1536901"/>
    <lineage>
        <taxon>Bacteria</taxon>
        <taxon>Pseudomonadati</taxon>
        <taxon>Planctomycetota</taxon>
        <taxon>Planctomycetia</taxon>
        <taxon>Pirellulales</taxon>
        <taxon>Pirellulaceae</taxon>
        <taxon>Novipirellula</taxon>
    </lineage>
</organism>
<keyword evidence="3" id="KW-1185">Reference proteome</keyword>
<evidence type="ECO:0000256" key="1">
    <source>
        <dbReference type="SAM" id="MobiDB-lite"/>
    </source>
</evidence>
<feature type="region of interest" description="Disordered" evidence="1">
    <location>
        <begin position="198"/>
        <end position="231"/>
    </location>
</feature>
<sequence>MALTFFCRTNLSVDSIPRSAPNEVCRTPRRILLIRNLGDGLSPAWQVAHTAGEDRKIGATERFQGRGTGQPIPKSHRSHGAMADSLFVTRGWAGRWGGAGKFETGDADSLATVTRVNCFMQSYQSQRDGRCSCRQPAATQLGHSERLEDGGLENGEALADQTVSRNAIAASFFCRTNISVDFYTTMVTDRDLWHVPSHRVHPHPPRAGFASVSKSRTPQVTTEKLVRQKDF</sequence>